<feature type="compositionally biased region" description="Basic residues" evidence="1">
    <location>
        <begin position="1"/>
        <end position="10"/>
    </location>
</feature>
<gene>
    <name evidence="2" type="ORF">G2W53_013773</name>
    <name evidence="3" type="ORF">G2W53_013789</name>
</gene>
<sequence length="28" mass="3017">MATKPSKKWTRTQQREDALTSHGAGSGS</sequence>
<feature type="region of interest" description="Disordered" evidence="1">
    <location>
        <begin position="1"/>
        <end position="28"/>
    </location>
</feature>
<organism evidence="2 4">
    <name type="scientific">Senna tora</name>
    <dbReference type="NCBI Taxonomy" id="362788"/>
    <lineage>
        <taxon>Eukaryota</taxon>
        <taxon>Viridiplantae</taxon>
        <taxon>Streptophyta</taxon>
        <taxon>Embryophyta</taxon>
        <taxon>Tracheophyta</taxon>
        <taxon>Spermatophyta</taxon>
        <taxon>Magnoliopsida</taxon>
        <taxon>eudicotyledons</taxon>
        <taxon>Gunneridae</taxon>
        <taxon>Pentapetalae</taxon>
        <taxon>rosids</taxon>
        <taxon>fabids</taxon>
        <taxon>Fabales</taxon>
        <taxon>Fabaceae</taxon>
        <taxon>Caesalpinioideae</taxon>
        <taxon>Cassia clade</taxon>
        <taxon>Senna</taxon>
    </lineage>
</organism>
<keyword evidence="4" id="KW-1185">Reference proteome</keyword>
<evidence type="ECO:0000313" key="4">
    <source>
        <dbReference type="Proteomes" id="UP000634136"/>
    </source>
</evidence>
<dbReference type="Proteomes" id="UP000634136">
    <property type="component" value="Unassembled WGS sequence"/>
</dbReference>
<evidence type="ECO:0000256" key="1">
    <source>
        <dbReference type="SAM" id="MobiDB-lite"/>
    </source>
</evidence>
<dbReference type="AlphaFoldDB" id="A0A834WPQ3"/>
<protein>
    <submittedName>
        <fullName evidence="2">Uncharacterized protein</fullName>
    </submittedName>
</protein>
<name>A0A834WPQ3_9FABA</name>
<evidence type="ECO:0000313" key="2">
    <source>
        <dbReference type="EMBL" id="KAF7831440.1"/>
    </source>
</evidence>
<evidence type="ECO:0000313" key="3">
    <source>
        <dbReference type="EMBL" id="KAF7831456.1"/>
    </source>
</evidence>
<accession>A0A834WPQ3</accession>
<dbReference type="EMBL" id="JAAIUW010000005">
    <property type="protein sequence ID" value="KAF7831440.1"/>
    <property type="molecule type" value="Genomic_DNA"/>
</dbReference>
<comment type="caution">
    <text evidence="2">The sequence shown here is derived from an EMBL/GenBank/DDBJ whole genome shotgun (WGS) entry which is preliminary data.</text>
</comment>
<reference evidence="2" key="1">
    <citation type="submission" date="2020-09" db="EMBL/GenBank/DDBJ databases">
        <title>Genome-Enabled Discovery of Anthraquinone Biosynthesis in Senna tora.</title>
        <authorList>
            <person name="Kang S.-H."/>
            <person name="Pandey R.P."/>
            <person name="Lee C.-M."/>
            <person name="Sim J.-S."/>
            <person name="Jeong J.-T."/>
            <person name="Choi B.-S."/>
            <person name="Jung M."/>
            <person name="Ginzburg D."/>
            <person name="Zhao K."/>
            <person name="Won S.Y."/>
            <person name="Oh T.-J."/>
            <person name="Yu Y."/>
            <person name="Kim N.-H."/>
            <person name="Lee O.R."/>
            <person name="Lee T.-H."/>
            <person name="Bashyal P."/>
            <person name="Kim T.-S."/>
            <person name="Lee W.-H."/>
            <person name="Kawkins C."/>
            <person name="Kim C.-K."/>
            <person name="Kim J.S."/>
            <person name="Ahn B.O."/>
            <person name="Rhee S.Y."/>
            <person name="Sohng J.K."/>
        </authorList>
    </citation>
    <scope>NUCLEOTIDE SEQUENCE</scope>
    <source>
        <tissue evidence="2">Leaf</tissue>
    </source>
</reference>
<dbReference type="EMBL" id="JAAIUW010000005">
    <property type="protein sequence ID" value="KAF7831456.1"/>
    <property type="molecule type" value="Genomic_DNA"/>
</dbReference>
<proteinExistence type="predicted"/>